<evidence type="ECO:0000313" key="2">
    <source>
        <dbReference type="Proteomes" id="UP000006635"/>
    </source>
</evidence>
<organism evidence="1 2">
    <name type="scientific">Culex nigripalpus nucleopolyhedrovirus (isolate Florida/1997)</name>
    <name type="common">CuniNPV</name>
    <dbReference type="NCBI Taxonomy" id="645993"/>
    <lineage>
        <taxon>Viruses</taxon>
        <taxon>Viruses incertae sedis</taxon>
        <taxon>Naldaviricetes</taxon>
        <taxon>Lefavirales</taxon>
        <taxon>Baculoviridae</taxon>
        <taxon>Deltabaculovirus</taxon>
    </lineage>
</organism>
<sequence>MSFPATNRMELRTIEVKKYNIKLTFYCFTSGCIWICANDVIKCLNADFELAMKNVTNYMQWGFYRSSERVDLPSDWNHTNVMINMRGLRELLGNQPYWPQLERAWCEEFNHKPLPSADLECRTVHRKEFEVNNERFAVRYCFNSDTNERWLSVEDLAAMLGYKLRPTERFITTPGTLFGQNLNPNSVADRDIQLIDETTANLITIRDKMIRNDKIDRLFNELQFGVIERGLDYNDRYKVTSNVRELIDFNNSLEVSTNQFDTLKNDLDSKIRAQTIAIKLELEKFCGIKW</sequence>
<dbReference type="GeneID" id="921856"/>
<proteinExistence type="predicted"/>
<evidence type="ECO:0000313" key="1">
    <source>
        <dbReference type="EMBL" id="AAK94082.1"/>
    </source>
</evidence>
<dbReference type="Proteomes" id="UP000006635">
    <property type="component" value="Segment"/>
</dbReference>
<keyword evidence="2" id="KW-1185">Reference proteome</keyword>
<dbReference type="KEGG" id="vg:921856"/>
<organismHost>
    <name type="scientific">Culex nigripalpus</name>
    <dbReference type="NCBI Taxonomy" id="42429"/>
</organismHost>
<reference evidence="1 2" key="1">
    <citation type="journal article" date="2001" name="J. Virol.">
        <title>Genome sequence of a baculovirus pathogenic for Culex nigripalpus.</title>
        <authorList>
            <person name="Afonso C.L."/>
            <person name="Tulman E.R."/>
            <person name="Lu Z."/>
            <person name="Balinsky C.A."/>
            <person name="Moser B.A."/>
            <person name="Becnel J.J."/>
            <person name="Rock D.L."/>
            <person name="Kutish G.F."/>
        </authorList>
    </citation>
    <scope>NUCLEOTIDE SEQUENCE [LARGE SCALE GENOMIC DNA]</scope>
    <source>
        <strain evidence="2">Isolate Florida/1997</strain>
    </source>
</reference>
<accession>Q919R1</accession>
<dbReference type="RefSeq" id="NP_203308.1">
    <property type="nucleotide sequence ID" value="NC_003084.1"/>
</dbReference>
<gene>
    <name evidence="1" type="primary">CUN004</name>
</gene>
<protein>
    <submittedName>
        <fullName evidence="1">CUN004 bro-like protein</fullName>
    </submittedName>
</protein>
<name>Q919R1_NPVCO</name>
<dbReference type="EMBL" id="AF403738">
    <property type="protein sequence ID" value="AAK94082.1"/>
    <property type="molecule type" value="Genomic_DNA"/>
</dbReference>